<feature type="chain" id="PRO_5040232717" description="Lipase domain-containing protein" evidence="7">
    <location>
        <begin position="20"/>
        <end position="1764"/>
    </location>
</feature>
<feature type="region of interest" description="Disordered" evidence="6">
    <location>
        <begin position="1182"/>
        <end position="1204"/>
    </location>
</feature>
<keyword evidence="7" id="KW-0732">Signal</keyword>
<comment type="similarity">
    <text evidence="2 4">Belongs to the AB hydrolase superfamily. Lipase family.</text>
</comment>
<evidence type="ECO:0000256" key="1">
    <source>
        <dbReference type="ARBA" id="ARBA00004613"/>
    </source>
</evidence>
<dbReference type="GO" id="GO:0016042">
    <property type="term" value="P:lipid catabolic process"/>
    <property type="evidence" value="ECO:0007669"/>
    <property type="project" value="TreeGrafter"/>
</dbReference>
<evidence type="ECO:0000313" key="9">
    <source>
        <dbReference type="EMBL" id="CAG9860275.1"/>
    </source>
</evidence>
<feature type="signal peptide" evidence="7">
    <location>
        <begin position="1"/>
        <end position="19"/>
    </location>
</feature>
<evidence type="ECO:0000256" key="4">
    <source>
        <dbReference type="RuleBase" id="RU004262"/>
    </source>
</evidence>
<organism evidence="9 10">
    <name type="scientific">Phyllotreta striolata</name>
    <name type="common">Striped flea beetle</name>
    <name type="synonym">Crioceris striolata</name>
    <dbReference type="NCBI Taxonomy" id="444603"/>
    <lineage>
        <taxon>Eukaryota</taxon>
        <taxon>Metazoa</taxon>
        <taxon>Ecdysozoa</taxon>
        <taxon>Arthropoda</taxon>
        <taxon>Hexapoda</taxon>
        <taxon>Insecta</taxon>
        <taxon>Pterygota</taxon>
        <taxon>Neoptera</taxon>
        <taxon>Endopterygota</taxon>
        <taxon>Coleoptera</taxon>
        <taxon>Polyphaga</taxon>
        <taxon>Cucujiformia</taxon>
        <taxon>Chrysomeloidea</taxon>
        <taxon>Chrysomelidae</taxon>
        <taxon>Galerucinae</taxon>
        <taxon>Alticini</taxon>
        <taxon>Phyllotreta</taxon>
    </lineage>
</organism>
<feature type="region of interest" description="Disordered" evidence="6">
    <location>
        <begin position="1457"/>
        <end position="1483"/>
    </location>
</feature>
<evidence type="ECO:0000256" key="7">
    <source>
        <dbReference type="SAM" id="SignalP"/>
    </source>
</evidence>
<comment type="subcellular location">
    <subcellularLocation>
        <location evidence="1">Secreted</location>
    </subcellularLocation>
</comment>
<dbReference type="OrthoDB" id="199913at2759"/>
<keyword evidence="3" id="KW-0964">Secreted</keyword>
<reference evidence="9" key="1">
    <citation type="submission" date="2022-01" db="EMBL/GenBank/DDBJ databases">
        <authorList>
            <person name="King R."/>
        </authorList>
    </citation>
    <scope>NUCLEOTIDE SEQUENCE</scope>
</reference>
<dbReference type="InterPro" id="IPR000734">
    <property type="entry name" value="TAG_lipase"/>
</dbReference>
<evidence type="ECO:0000256" key="5">
    <source>
        <dbReference type="SAM" id="Coils"/>
    </source>
</evidence>
<accession>A0A9N9TPI6</accession>
<evidence type="ECO:0000256" key="6">
    <source>
        <dbReference type="SAM" id="MobiDB-lite"/>
    </source>
</evidence>
<dbReference type="Proteomes" id="UP001153712">
    <property type="component" value="Chromosome 3"/>
</dbReference>
<proteinExistence type="inferred from homology"/>
<dbReference type="Pfam" id="PF00151">
    <property type="entry name" value="Lipase"/>
    <property type="match status" value="1"/>
</dbReference>
<keyword evidence="5" id="KW-0175">Coiled coil</keyword>
<name>A0A9N9TPI6_PHYSR</name>
<feature type="coiled-coil region" evidence="5">
    <location>
        <begin position="799"/>
        <end position="826"/>
    </location>
</feature>
<dbReference type="InterPro" id="IPR013818">
    <property type="entry name" value="Lipase"/>
</dbReference>
<dbReference type="GO" id="GO:0005615">
    <property type="term" value="C:extracellular space"/>
    <property type="evidence" value="ECO:0007669"/>
    <property type="project" value="TreeGrafter"/>
</dbReference>
<protein>
    <recommendedName>
        <fullName evidence="8">Lipase domain-containing protein</fullName>
    </recommendedName>
</protein>
<dbReference type="Gene3D" id="3.40.50.1820">
    <property type="entry name" value="alpha/beta hydrolase"/>
    <property type="match status" value="1"/>
</dbReference>
<dbReference type="EMBL" id="OU900096">
    <property type="protein sequence ID" value="CAG9860275.1"/>
    <property type="molecule type" value="Genomic_DNA"/>
</dbReference>
<dbReference type="InterPro" id="IPR029058">
    <property type="entry name" value="AB_hydrolase_fold"/>
</dbReference>
<dbReference type="GO" id="GO:0016298">
    <property type="term" value="F:lipase activity"/>
    <property type="evidence" value="ECO:0007669"/>
    <property type="project" value="InterPro"/>
</dbReference>
<sequence>MNLAHLILLITFMLPKINSNELNEQVVFPQDPIDQQTQTETPDENVELFKVCEDGLGCIETDQTWYHKEYRPVNLKPLPRHIVKTDFVLIKKPNQQDEQLLYASFQPKQDSIKRAGFCNESELMIMIHDFTANGYTGWIKHLSLSILENAIDYNLVSVDWQRGAEAPFDQAIANARLVALEINILLKELKEKMNYSLDNVHVIGHGVGAHIAGYVGAIHSKIKKITGLDPSGPRFQGMPYNVKLNPRSAKYVQVIHTDFYHTKSQGINESLGHSDFYVNGNEEQPGCSENSTVGELTSLERGSLNEGEILPGCSHKRAFKYFIESISSKNCTFQGIRCNSLDDFQNGKCASCDVQGHDCRIFGLKNYLETSENNMFFLNTANHPPFCMLEYRITIHIKDDEKHGYFNFILIDESADISKAYPARNEKNTKPLIGESNAAITGNTFLYFATQPKLGKLKEIKAKWNDKGTVYKLFCKKSIKVQKITVLFLGTGEDDGSEETHFCPPTTYVEIENGSYVTFKKCSEKSATTTESSEKIVATRSAHYRKEYNFSSTGANEVTKRIIHSHELRTVKLKADVKRFETGSTNKPNKPNTASTSIRQIKYKKISMSGKTTPSTSTVHVRTTNKSKNRKNFYSKNLKKKEDNWETFINNEDKTTNETSEDADYQQLLSSLSTSDERTTTTLPHTKQLYEDSKRGQHNIQNKQQVNSIQDEENLIKASPLKSKYTTKPAKKLFTSKILHPNIIKSLNQQNKEIVNEMYDSTTEAPFINSEKSVSNHKNKVANSSKWTKSKTTIEYEPVEDSTQTVNALKENLNEIDENNETESKIHHIKDTNNLNEGKNIAPVEDSAIEIHTEGTNRFSKNKNIAPIEDSTIELQIEDTNNNISKEKSIVPVEDSTEELHSEETDNDISKERNIESVDDYYTKRQEIATEKTSTSKQSVKSHYNARLKNEELKAFKDSLNTIPNEDSTNENLDELLETVYDDDDSKSTETDTTIFNIDKTSDTTRIKSHTGKSDQLSAKWKVYLDKMSKDIEDSNKIPSTSKICVSSEHHHYTTNEYLSTAKLYALLPRIQTESELITQDDIDGKWKVNSEKMEKVFNETYVDKNRQNLFTTQTQVPTKSPSTFGRNRYELEYDNITSESLFQNTNVYSSKTSESKAKFTTRNVQDNNDFTVSPQNISTTLTEDENLEGEMGTSLNEDEDLESTTKSSYLNIYPTKINEDVASITKGKNYESPDLESNYIIDAKDNEFDQKSSTIEKHNKVTDYSTNAPDAESYDIKNPIKKHIKSTKLKTTKRNIKTTATTPISNTLKVYFIPGFLEEDKNKHQIIHEYITKNNVKESDVPTSGSSFQPFNPIEHQIDYIIDSVTKDIDRDSTLPENEYVDDFKNDVKKYIDKNKYYNKKVSRINKNKHAYIKKLGQSAREENADISKVKKFRGIFLPNGDLSEELTVNTEIKPTCTDNNEVNEQEKKANNDGSGENDETENLKTELNNEIQQTEDLELTTNIQKNVVPVNIKLHTKKPVPKKFSRDPLKKFLLKFKNNEMIPPKDLYEDKAHTSKMQQTISTSTAENEVYSSSSVPRLIPILVIDENVLESPHNEITPKTLSEDKEMSTKDEQFRPHLKSYSTKKPRYTTNCEEDNSLPTNSKIKVLHTKTIYHPKSVNYYSNGIEDRVNSLIKNITKILNSATDNPFNNVNLLEYYSFKSTTESLFISEDMKRQIKNYLIKRKYPGTLKYMNKERIKEDIRRQIQEYMSKSKLKMKRKKV</sequence>
<evidence type="ECO:0000313" key="10">
    <source>
        <dbReference type="Proteomes" id="UP001153712"/>
    </source>
</evidence>
<evidence type="ECO:0000256" key="2">
    <source>
        <dbReference type="ARBA" id="ARBA00010701"/>
    </source>
</evidence>
<evidence type="ECO:0000259" key="8">
    <source>
        <dbReference type="Pfam" id="PF00151"/>
    </source>
</evidence>
<evidence type="ECO:0000256" key="3">
    <source>
        <dbReference type="ARBA" id="ARBA00022525"/>
    </source>
</evidence>
<gene>
    <name evidence="9" type="ORF">PHYEVI_LOCUS6630</name>
</gene>
<keyword evidence="10" id="KW-1185">Reference proteome</keyword>
<dbReference type="PRINTS" id="PR00821">
    <property type="entry name" value="TAGLIPASE"/>
</dbReference>
<dbReference type="PANTHER" id="PTHR11610">
    <property type="entry name" value="LIPASE"/>
    <property type="match status" value="1"/>
</dbReference>
<dbReference type="SUPFAM" id="SSF53474">
    <property type="entry name" value="alpha/beta-Hydrolases"/>
    <property type="match status" value="1"/>
</dbReference>
<feature type="domain" description="Lipase" evidence="8">
    <location>
        <begin position="51"/>
        <end position="386"/>
    </location>
</feature>